<keyword evidence="1" id="KW-0472">Membrane</keyword>
<keyword evidence="1" id="KW-0812">Transmembrane</keyword>
<feature type="transmembrane region" description="Helical" evidence="1">
    <location>
        <begin position="76"/>
        <end position="96"/>
    </location>
</feature>
<evidence type="ECO:0000256" key="1">
    <source>
        <dbReference type="SAM" id="Phobius"/>
    </source>
</evidence>
<accession>A0AAJ1CS37</accession>
<evidence type="ECO:0000313" key="3">
    <source>
        <dbReference type="Proteomes" id="UP001139307"/>
    </source>
</evidence>
<feature type="transmembrane region" description="Helical" evidence="1">
    <location>
        <begin position="6"/>
        <end position="23"/>
    </location>
</feature>
<name>A0AAJ1CS37_FUSVC</name>
<dbReference type="EMBL" id="JAMXTT010000001">
    <property type="protein sequence ID" value="MCW0263082.1"/>
    <property type="molecule type" value="Genomic_DNA"/>
</dbReference>
<sequence>MNKLLGGFLFLEVSFLLGIFIRLKVENIKLKNFTIFLISLISSISIFIIPFYHLIVPLFVWLKTNNETKGISKKNYLKSFCIYIVLAYKYSFKLLFLKFDLIIKSLIVSIKYTILNNNKFLFSKKKTPYMKEMNKIYLKAYIA</sequence>
<organism evidence="2 3">
    <name type="scientific">Fusobacterium vincentii</name>
    <name type="common">Fusobacterium nucleatum subsp. vincentii</name>
    <dbReference type="NCBI Taxonomy" id="155615"/>
    <lineage>
        <taxon>Bacteria</taxon>
        <taxon>Fusobacteriati</taxon>
        <taxon>Fusobacteriota</taxon>
        <taxon>Fusobacteriia</taxon>
        <taxon>Fusobacteriales</taxon>
        <taxon>Fusobacteriaceae</taxon>
        <taxon>Fusobacterium</taxon>
    </lineage>
</organism>
<evidence type="ECO:0000313" key="2">
    <source>
        <dbReference type="EMBL" id="MCW0263082.1"/>
    </source>
</evidence>
<protein>
    <submittedName>
        <fullName evidence="2">Uncharacterized protein</fullName>
    </submittedName>
</protein>
<dbReference type="Proteomes" id="UP001139307">
    <property type="component" value="Unassembled WGS sequence"/>
</dbReference>
<proteinExistence type="predicted"/>
<gene>
    <name evidence="2" type="ORF">NLX61_01735</name>
</gene>
<comment type="caution">
    <text evidence="2">The sequence shown here is derived from an EMBL/GenBank/DDBJ whole genome shotgun (WGS) entry which is preliminary data.</text>
</comment>
<reference evidence="2" key="1">
    <citation type="submission" date="2022-06" db="EMBL/GenBank/DDBJ databases">
        <title>Draft Genome Sequence of Fusobacterium vincentii Strain CNGBCC1850030, Isolated from Healthy Human Feces.</title>
        <authorList>
            <person name="Jing X."/>
            <person name="Liu C."/>
            <person name="Ye Y."/>
            <person name="Xu J."/>
            <person name="Huang H."/>
            <person name="Wang B."/>
            <person name="Wei J."/>
            <person name="Zhao J."/>
        </authorList>
    </citation>
    <scope>NUCLEOTIDE SEQUENCE</scope>
    <source>
        <strain evidence="2">CNGBCC1850030</strain>
    </source>
</reference>
<keyword evidence="1" id="KW-1133">Transmembrane helix</keyword>
<dbReference type="RefSeq" id="WP_023036280.1">
    <property type="nucleotide sequence ID" value="NZ_JAMXTT010000001.1"/>
</dbReference>
<feature type="transmembrane region" description="Helical" evidence="1">
    <location>
        <begin position="35"/>
        <end position="56"/>
    </location>
</feature>
<dbReference type="AlphaFoldDB" id="A0AAJ1CS37"/>